<feature type="region of interest" description="Disordered" evidence="1">
    <location>
        <begin position="173"/>
        <end position="192"/>
    </location>
</feature>
<organism evidence="3 5">
    <name type="scientific">Cellulomonas hominis</name>
    <dbReference type="NCBI Taxonomy" id="156981"/>
    <lineage>
        <taxon>Bacteria</taxon>
        <taxon>Bacillati</taxon>
        <taxon>Actinomycetota</taxon>
        <taxon>Actinomycetes</taxon>
        <taxon>Micrococcales</taxon>
        <taxon>Cellulomonadaceae</taxon>
        <taxon>Cellulomonas</taxon>
    </lineage>
</organism>
<evidence type="ECO:0000313" key="6">
    <source>
        <dbReference type="Proteomes" id="UP000564629"/>
    </source>
</evidence>
<evidence type="ECO:0000256" key="1">
    <source>
        <dbReference type="SAM" id="MobiDB-lite"/>
    </source>
</evidence>
<dbReference type="Gene3D" id="3.30.1380.10">
    <property type="match status" value="1"/>
</dbReference>
<comment type="caution">
    <text evidence="3">The sequence shown here is derived from an EMBL/GenBank/DDBJ whole genome shotgun (WGS) entry which is preliminary data.</text>
</comment>
<evidence type="ECO:0000313" key="4">
    <source>
        <dbReference type="EMBL" id="MBB5475339.1"/>
    </source>
</evidence>
<name>A0A511FJW6_9CELL</name>
<dbReference type="EMBL" id="JACHDN010000001">
    <property type="protein sequence ID" value="MBB5475339.1"/>
    <property type="molecule type" value="Genomic_DNA"/>
</dbReference>
<dbReference type="AlphaFoldDB" id="A0A511FJW6"/>
<feature type="domain" description="D-alanyl-D-alanine carboxypeptidase-like core" evidence="2">
    <location>
        <begin position="214"/>
        <end position="326"/>
    </location>
</feature>
<protein>
    <recommendedName>
        <fullName evidence="2">D-alanyl-D-alanine carboxypeptidase-like core domain-containing protein</fullName>
    </recommendedName>
</protein>
<dbReference type="Proteomes" id="UP000564629">
    <property type="component" value="Unassembled WGS sequence"/>
</dbReference>
<dbReference type="CDD" id="cd14814">
    <property type="entry name" value="Peptidase_M15"/>
    <property type="match status" value="1"/>
</dbReference>
<evidence type="ECO:0000313" key="5">
    <source>
        <dbReference type="Proteomes" id="UP000321723"/>
    </source>
</evidence>
<proteinExistence type="predicted"/>
<dbReference type="Proteomes" id="UP000321723">
    <property type="component" value="Unassembled WGS sequence"/>
</dbReference>
<dbReference type="Pfam" id="PF02557">
    <property type="entry name" value="VanY"/>
    <property type="match status" value="1"/>
</dbReference>
<reference evidence="3 5" key="1">
    <citation type="submission" date="2019-07" db="EMBL/GenBank/DDBJ databases">
        <title>Whole genome shotgun sequence of Cellulomonas hominis NBRC 16055.</title>
        <authorList>
            <person name="Hosoyama A."/>
            <person name="Uohara A."/>
            <person name="Ohji S."/>
            <person name="Ichikawa N."/>
        </authorList>
    </citation>
    <scope>NUCLEOTIDE SEQUENCE [LARGE SCALE GENOMIC DNA]</scope>
    <source>
        <strain evidence="3 5">NBRC 16055</strain>
    </source>
</reference>
<accession>A0A511FJW6</accession>
<dbReference type="GO" id="GO:0008233">
    <property type="term" value="F:peptidase activity"/>
    <property type="evidence" value="ECO:0007669"/>
    <property type="project" value="InterPro"/>
</dbReference>
<evidence type="ECO:0000313" key="3">
    <source>
        <dbReference type="EMBL" id="GEL48864.1"/>
    </source>
</evidence>
<dbReference type="InterPro" id="IPR003709">
    <property type="entry name" value="VanY-like_core_dom"/>
</dbReference>
<dbReference type="EMBL" id="BJVQ01000124">
    <property type="protein sequence ID" value="GEL48864.1"/>
    <property type="molecule type" value="Genomic_DNA"/>
</dbReference>
<reference evidence="4 6" key="2">
    <citation type="submission" date="2020-08" db="EMBL/GenBank/DDBJ databases">
        <title>Sequencing the genomes of 1000 actinobacteria strains.</title>
        <authorList>
            <person name="Klenk H.-P."/>
        </authorList>
    </citation>
    <scope>NUCLEOTIDE SEQUENCE [LARGE SCALE GENOMIC DNA]</scope>
    <source>
        <strain evidence="4 6">DSM 9581</strain>
    </source>
</reference>
<keyword evidence="5" id="KW-1185">Reference proteome</keyword>
<evidence type="ECO:0000259" key="2">
    <source>
        <dbReference type="Pfam" id="PF02557"/>
    </source>
</evidence>
<dbReference type="InterPro" id="IPR009045">
    <property type="entry name" value="Zn_M74/Hedgehog-like"/>
</dbReference>
<dbReference type="RefSeq" id="WP_183835249.1">
    <property type="nucleotide sequence ID" value="NZ_BJVQ01000124.1"/>
</dbReference>
<dbReference type="GO" id="GO:0006508">
    <property type="term" value="P:proteolysis"/>
    <property type="evidence" value="ECO:0007669"/>
    <property type="project" value="InterPro"/>
</dbReference>
<gene>
    <name evidence="3" type="ORF">CHO01_39800</name>
    <name evidence="4" type="ORF">HNR08_004075</name>
</gene>
<dbReference type="SUPFAM" id="SSF55166">
    <property type="entry name" value="Hedgehog/DD-peptidase"/>
    <property type="match status" value="1"/>
</dbReference>
<sequence>MAVLAVAAVLATGAGPAVTTADDRAPAATASAPADPGAADAARRDAESAVYAERTVAETRAVAGAALQAATGADPLRIAPEPPPGLADLDAAVARLRAGAADLGASAGGTAGERVAAAAEVRAGAAEVFRLALLVERAVPPVTAASDRDLDVAGLAAVEQAATEALSAATLLASGPAPGSAPRTSGSVRSGPLRSDGTIAPDLLCPVPFAPGARLRCDAVDALVRLNADFRAEHGTDLPVGDTYRTFAAQVAVKAAKGGLAATPGSSHHGWGVAVDFRGFGGVGQFDSPLYLWMREHAPAHGWVHPAAMGPGGSGPLEPWHWEYAGVPAVGGLTAPDLARTARPGPAAVP</sequence>